<dbReference type="PROSITE" id="PS51257">
    <property type="entry name" value="PROKAR_LIPOPROTEIN"/>
    <property type="match status" value="1"/>
</dbReference>
<feature type="region of interest" description="Disordered" evidence="1">
    <location>
        <begin position="26"/>
        <end position="46"/>
    </location>
</feature>
<evidence type="ECO:0000256" key="1">
    <source>
        <dbReference type="SAM" id="MobiDB-lite"/>
    </source>
</evidence>
<dbReference type="InterPro" id="IPR024079">
    <property type="entry name" value="MetalloPept_cat_dom_sf"/>
</dbReference>
<dbReference type="Proteomes" id="UP001560685">
    <property type="component" value="Unassembled WGS sequence"/>
</dbReference>
<dbReference type="GO" id="GO:0008237">
    <property type="term" value="F:metallopeptidase activity"/>
    <property type="evidence" value="ECO:0007669"/>
    <property type="project" value="UniProtKB-KW"/>
</dbReference>
<dbReference type="Pfam" id="PF17148">
    <property type="entry name" value="DUF5117"/>
    <property type="match status" value="1"/>
</dbReference>
<feature type="domain" description="EcxA zinc-binding" evidence="2">
    <location>
        <begin position="428"/>
        <end position="740"/>
    </location>
</feature>
<comment type="caution">
    <text evidence="4">The sequence shown here is derived from an EMBL/GenBank/DDBJ whole genome shotgun (WGS) entry which is preliminary data.</text>
</comment>
<keyword evidence="5" id="KW-1185">Reference proteome</keyword>
<evidence type="ECO:0000313" key="4">
    <source>
        <dbReference type="EMBL" id="MEX6634134.1"/>
    </source>
</evidence>
<reference evidence="4 5" key="1">
    <citation type="submission" date="2024-05" db="EMBL/GenBank/DDBJ databases">
        <title>Three bacterial strains, DH-69, EH-24, and ECK-19 isolated from coastal sediments.</title>
        <authorList>
            <person name="Ye Y.-Q."/>
            <person name="Du Z.-J."/>
        </authorList>
    </citation>
    <scope>NUCLEOTIDE SEQUENCE [LARGE SCALE GENOMIC DNA]</scope>
    <source>
        <strain evidence="4 5">ECK-19</strain>
    </source>
</reference>
<dbReference type="PANTHER" id="PTHR38478:SF1">
    <property type="entry name" value="ZINC DEPENDENT METALLOPROTEASE DOMAIN LIPOPROTEIN"/>
    <property type="match status" value="1"/>
</dbReference>
<proteinExistence type="predicted"/>
<organism evidence="4 5">
    <name type="scientific">Hyphococcus lacteus</name>
    <dbReference type="NCBI Taxonomy" id="3143536"/>
    <lineage>
        <taxon>Bacteria</taxon>
        <taxon>Pseudomonadati</taxon>
        <taxon>Pseudomonadota</taxon>
        <taxon>Alphaproteobacteria</taxon>
        <taxon>Parvularculales</taxon>
        <taxon>Parvularculaceae</taxon>
        <taxon>Hyphococcus</taxon>
    </lineage>
</organism>
<dbReference type="EMBL" id="JBEHZE010000001">
    <property type="protein sequence ID" value="MEX6634134.1"/>
    <property type="molecule type" value="Genomic_DNA"/>
</dbReference>
<keyword evidence="4" id="KW-0645">Protease</keyword>
<evidence type="ECO:0000259" key="3">
    <source>
        <dbReference type="Pfam" id="PF17148"/>
    </source>
</evidence>
<dbReference type="CDD" id="cd04276">
    <property type="entry name" value="ZnMc_MMP_like_2"/>
    <property type="match status" value="1"/>
</dbReference>
<dbReference type="RefSeq" id="WP_369314124.1">
    <property type="nucleotide sequence ID" value="NZ_JBEHZE010000001.1"/>
</dbReference>
<feature type="domain" description="DUF5117" evidence="3">
    <location>
        <begin position="114"/>
        <end position="301"/>
    </location>
</feature>
<dbReference type="InterPro" id="IPR033413">
    <property type="entry name" value="DUF5117"/>
</dbReference>
<accession>A0ABV3Z5P4</accession>
<dbReference type="InterPro" id="IPR032534">
    <property type="entry name" value="EcxA_zinc-bd"/>
</dbReference>
<gene>
    <name evidence="4" type="ORF">ABFZ84_11315</name>
</gene>
<evidence type="ECO:0000313" key="5">
    <source>
        <dbReference type="Proteomes" id="UP001560685"/>
    </source>
</evidence>
<name>A0ABV3Z5P4_9PROT</name>
<keyword evidence="4" id="KW-0482">Metalloprotease</keyword>
<feature type="compositionally biased region" description="Basic and acidic residues" evidence="1">
    <location>
        <begin position="33"/>
        <end position="43"/>
    </location>
</feature>
<evidence type="ECO:0000259" key="2">
    <source>
        <dbReference type="Pfam" id="PF16313"/>
    </source>
</evidence>
<dbReference type="PANTHER" id="PTHR38478">
    <property type="entry name" value="PEPTIDASE M1A AND M12B"/>
    <property type="match status" value="1"/>
</dbReference>
<dbReference type="Pfam" id="PF16313">
    <property type="entry name" value="DUF4953"/>
    <property type="match status" value="1"/>
</dbReference>
<keyword evidence="4" id="KW-0378">Hydrolase</keyword>
<dbReference type="SUPFAM" id="SSF55486">
    <property type="entry name" value="Metalloproteases ('zincins'), catalytic domain"/>
    <property type="match status" value="1"/>
</dbReference>
<dbReference type="Gene3D" id="3.40.390.10">
    <property type="entry name" value="Collagenase (Catalytic Domain)"/>
    <property type="match status" value="1"/>
</dbReference>
<protein>
    <submittedName>
        <fullName evidence="4">Zinc-dependent metalloprotease</fullName>
    </submittedName>
</protein>
<sequence>MCRFLILLSVATLLVACGPKESDEVSQAATIEPAEKSSPEKTADQWTPDAVKKLERKDGFLTLFVDEKEGQVFAQFPASDDDGVSLRAIYASGLTSGLGSNPVGLDRGLFENGAVIAFRRAGSKLIAEQENWKYRASSENPLERKAVRESFARSFIWAGEVTETGPAGELLVDISSFLTRDGLGVQAALKSHPQGGSFSIAKDRTFPDTKNILAFPDNVEFDSFMTLVSDKPGREVRATAADGRAVTLVVHHSLVRLPDAGYEPREFDPRSGAIDVPHYDFSAPLDEQIIKTYARRYRLEKEDPNAEKSPAKNPIVFYVDSGAPPEIRDALIEGASWWADAFEAAGFEDAFRVEPLPQGAHPRDARYNVISWTHRQTRGWSYGGGIADPRTGEMIKGSVILGSQRVRQDRMIFEGLAGAANSGAGGENDPVNIALKRIRQLSAHEVGHSLGFAHNFAASTNDRASVMDYPAPFVTVDGAGSLDLSNAYDVGIGDWDKAAAKWLYTQFPEGTDQQREVNKIIDETYASGLRFVGDSEGRSVATANPYGSVWDNGGDAVKALRDTMAVRRVALDNFGEGAIKKGRPMAALQAVIVPIYLYHRYQIAAAAKLVGGYDFTYKENGDELNPANPVPDDVQRAALAAIAETVDPAALSLSDETVNLISPSLGGFGSNNITEAFEGNTGPVFDLLAAADSAATLSLAAVLHPDRAARLVDFKSRDQSRLGLLEVLQSLERTIFAEQQSSRNRAIAHRVQTRFVSTLINMSGGNAAVGEAQAAAVGLSSGGGQVATPDVQAIIDLYLKGLRTRISPGLLEGQTTERAHREWLMANIDRHFERPAPARMPVVTSPDTPPGSPIGGGFMETCWHCD</sequence>
<dbReference type="InterPro" id="IPR034032">
    <property type="entry name" value="Zn_MMP-like_bac"/>
</dbReference>